<accession>A0A367ZPA5</accession>
<proteinExistence type="predicted"/>
<dbReference type="Gene3D" id="3.40.50.300">
    <property type="entry name" value="P-loop containing nucleotide triphosphate hydrolases"/>
    <property type="match status" value="1"/>
</dbReference>
<dbReference type="InterPro" id="IPR027417">
    <property type="entry name" value="P-loop_NTPase"/>
</dbReference>
<evidence type="ECO:0000313" key="1">
    <source>
        <dbReference type="EMBL" id="RCK79933.1"/>
    </source>
</evidence>
<organism evidence="1 2">
    <name type="scientific">Candidatus Ozemobacter sibiricus</name>
    <dbReference type="NCBI Taxonomy" id="2268124"/>
    <lineage>
        <taxon>Bacteria</taxon>
        <taxon>Candidatus Ozemobacteria</taxon>
        <taxon>Candidatus Ozemobacterales</taxon>
        <taxon>Candidatus Ozemobacteraceae</taxon>
        <taxon>Candidatus Ozemobacter</taxon>
    </lineage>
</organism>
<evidence type="ECO:0008006" key="3">
    <source>
        <dbReference type="Google" id="ProtNLM"/>
    </source>
</evidence>
<dbReference type="PANTHER" id="PTHR39206:SF1">
    <property type="entry name" value="SLL8004 PROTEIN"/>
    <property type="match status" value="1"/>
</dbReference>
<gene>
    <name evidence="1" type="ORF">OZSIB_3802</name>
</gene>
<comment type="caution">
    <text evidence="1">The sequence shown here is derived from an EMBL/GenBank/DDBJ whole genome shotgun (WGS) entry which is preliminary data.</text>
</comment>
<dbReference type="AlphaFoldDB" id="A0A367ZPA5"/>
<protein>
    <recommendedName>
        <fullName evidence="3">UDP-N-acetylglucosamine kinase</fullName>
    </recommendedName>
</protein>
<evidence type="ECO:0000313" key="2">
    <source>
        <dbReference type="Proteomes" id="UP000252355"/>
    </source>
</evidence>
<dbReference type="EMBL" id="QOQW01000009">
    <property type="protein sequence ID" value="RCK79933.1"/>
    <property type="molecule type" value="Genomic_DNA"/>
</dbReference>
<reference evidence="1 2" key="1">
    <citation type="submission" date="2018-05" db="EMBL/GenBank/DDBJ databases">
        <title>A metagenomic window into the 2 km-deep terrestrial subsurface aquifer revealed taxonomically and functionally diverse microbial community comprising novel uncultured bacterial lineages.</title>
        <authorList>
            <person name="Kadnikov V.V."/>
            <person name="Mardanov A.V."/>
            <person name="Beletsky A.V."/>
            <person name="Banks D."/>
            <person name="Pimenov N.V."/>
            <person name="Frank Y.A."/>
            <person name="Karnachuk O.V."/>
            <person name="Ravin N.V."/>
        </authorList>
    </citation>
    <scope>NUCLEOTIDE SEQUENCE [LARGE SCALE GENOMIC DNA]</scope>
    <source>
        <strain evidence="1">BY5</strain>
    </source>
</reference>
<dbReference type="PANTHER" id="PTHR39206">
    <property type="entry name" value="SLL8004 PROTEIN"/>
    <property type="match status" value="1"/>
</dbReference>
<sequence length="164" mass="19118">MPFVNADEIAKTLPGFEGVAQDLRAGRILLEKVSHFEQHRQSFAIETNLANRALLKRIERLQATGYSVTMIFLWLRSVDLAIDRVMERVRRGGHSVPAEVIRRRYRVGLTNFLKWYRVRVDSWFIFDNSLGEIRLVALQEKPGAEQIFEKDLWHKIRKGVALDE</sequence>
<name>A0A367ZPA5_9BACT</name>
<dbReference type="Proteomes" id="UP000252355">
    <property type="component" value="Unassembled WGS sequence"/>
</dbReference>